<sequence length="210" mass="23748">GNCTFSLFTDSSSHYELLSDSSRGAGGNYTVSSAAPNHTGVYVCRAKREKPVYNTWYSNKQLLWVTAESVFSGVSPPVSLIISPSRTQHFTSVSLSLSCEDQSNSDRWRVRRYTDNKQLEDCSSSLWGSQTGSKCTISSTRTSDTGVYWCQSESGENYHPVNITVQRESEFLYFIFSFLIFLLLLFSFTMQYTKQLIKQNQEAALQTNKH</sequence>
<keyword evidence="3" id="KW-1133">Transmembrane helix</keyword>
<feature type="domain" description="Ig-like" evidence="4">
    <location>
        <begin position="76"/>
        <end position="166"/>
    </location>
</feature>
<dbReference type="GO" id="GO:0009897">
    <property type="term" value="C:external side of plasma membrane"/>
    <property type="evidence" value="ECO:0007669"/>
    <property type="project" value="TreeGrafter"/>
</dbReference>
<dbReference type="GO" id="GO:0006955">
    <property type="term" value="P:immune response"/>
    <property type="evidence" value="ECO:0007669"/>
    <property type="project" value="TreeGrafter"/>
</dbReference>
<dbReference type="PROSITE" id="PS50835">
    <property type="entry name" value="IG_LIKE"/>
    <property type="match status" value="1"/>
</dbReference>
<evidence type="ECO:0000313" key="6">
    <source>
        <dbReference type="Proteomes" id="UP000694700"/>
    </source>
</evidence>
<keyword evidence="2" id="KW-1015">Disulfide bond</keyword>
<accession>A0A8C1WRP8</accession>
<evidence type="ECO:0000256" key="3">
    <source>
        <dbReference type="SAM" id="Phobius"/>
    </source>
</evidence>
<dbReference type="SUPFAM" id="SSF48726">
    <property type="entry name" value="Immunoglobulin"/>
    <property type="match status" value="2"/>
</dbReference>
<dbReference type="InterPro" id="IPR013783">
    <property type="entry name" value="Ig-like_fold"/>
</dbReference>
<dbReference type="InterPro" id="IPR007110">
    <property type="entry name" value="Ig-like_dom"/>
</dbReference>
<feature type="transmembrane region" description="Helical" evidence="3">
    <location>
        <begin position="171"/>
        <end position="190"/>
    </location>
</feature>
<dbReference type="PANTHER" id="PTHR11481:SF64">
    <property type="entry name" value="FC RECEPTOR-LIKE PROTEIN 4"/>
    <property type="match status" value="1"/>
</dbReference>
<dbReference type="InterPro" id="IPR036179">
    <property type="entry name" value="Ig-like_dom_sf"/>
</dbReference>
<dbReference type="Ensembl" id="ENSCCRT00015073295.1">
    <property type="protein sequence ID" value="ENSCCRP00015070993.1"/>
    <property type="gene ID" value="ENSCCRG00015028768.1"/>
</dbReference>
<evidence type="ECO:0000256" key="1">
    <source>
        <dbReference type="ARBA" id="ARBA00022729"/>
    </source>
</evidence>
<name>A0A8C1WRP8_CYPCA</name>
<evidence type="ECO:0000256" key="2">
    <source>
        <dbReference type="ARBA" id="ARBA00023157"/>
    </source>
</evidence>
<reference evidence="5" key="1">
    <citation type="submission" date="2025-08" db="UniProtKB">
        <authorList>
            <consortium name="Ensembl"/>
        </authorList>
    </citation>
    <scope>IDENTIFICATION</scope>
</reference>
<keyword evidence="3" id="KW-0812">Transmembrane</keyword>
<keyword evidence="1" id="KW-0732">Signal</keyword>
<protein>
    <recommendedName>
        <fullName evidence="4">Ig-like domain-containing protein</fullName>
    </recommendedName>
</protein>
<dbReference type="PANTHER" id="PTHR11481">
    <property type="entry name" value="IMMUNOGLOBULIN FC RECEPTOR"/>
    <property type="match status" value="1"/>
</dbReference>
<dbReference type="Proteomes" id="UP000694700">
    <property type="component" value="Unplaced"/>
</dbReference>
<evidence type="ECO:0000313" key="5">
    <source>
        <dbReference type="Ensembl" id="ENSCCRP00015070993.1"/>
    </source>
</evidence>
<dbReference type="GO" id="GO:0004888">
    <property type="term" value="F:transmembrane signaling receptor activity"/>
    <property type="evidence" value="ECO:0007669"/>
    <property type="project" value="TreeGrafter"/>
</dbReference>
<proteinExistence type="predicted"/>
<organism evidence="5 6">
    <name type="scientific">Cyprinus carpio</name>
    <name type="common">Common carp</name>
    <dbReference type="NCBI Taxonomy" id="7962"/>
    <lineage>
        <taxon>Eukaryota</taxon>
        <taxon>Metazoa</taxon>
        <taxon>Chordata</taxon>
        <taxon>Craniata</taxon>
        <taxon>Vertebrata</taxon>
        <taxon>Euteleostomi</taxon>
        <taxon>Actinopterygii</taxon>
        <taxon>Neopterygii</taxon>
        <taxon>Teleostei</taxon>
        <taxon>Ostariophysi</taxon>
        <taxon>Cypriniformes</taxon>
        <taxon>Cyprinidae</taxon>
        <taxon>Cyprininae</taxon>
        <taxon>Cyprinus</taxon>
    </lineage>
</organism>
<keyword evidence="3" id="KW-0472">Membrane</keyword>
<dbReference type="GO" id="GO:0007166">
    <property type="term" value="P:cell surface receptor signaling pathway"/>
    <property type="evidence" value="ECO:0007669"/>
    <property type="project" value="TreeGrafter"/>
</dbReference>
<dbReference type="InterPro" id="IPR050488">
    <property type="entry name" value="Ig_Fc_receptor"/>
</dbReference>
<dbReference type="Gene3D" id="2.60.40.10">
    <property type="entry name" value="Immunoglobulins"/>
    <property type="match status" value="2"/>
</dbReference>
<evidence type="ECO:0000259" key="4">
    <source>
        <dbReference type="PROSITE" id="PS50835"/>
    </source>
</evidence>
<dbReference type="AlphaFoldDB" id="A0A8C1WRP8"/>